<dbReference type="AlphaFoldDB" id="A0A3S0GYU2"/>
<evidence type="ECO:0000256" key="2">
    <source>
        <dbReference type="SAM" id="MobiDB-lite"/>
    </source>
</evidence>
<keyword evidence="5" id="KW-1185">Reference proteome</keyword>
<dbReference type="CDD" id="cd00102">
    <property type="entry name" value="IPT"/>
    <property type="match status" value="1"/>
</dbReference>
<evidence type="ECO:0000313" key="4">
    <source>
        <dbReference type="EMBL" id="RTQ36770.1"/>
    </source>
</evidence>
<organism evidence="4 5">
    <name type="scientific">Variovorax gossypii</name>
    <dbReference type="NCBI Taxonomy" id="1679495"/>
    <lineage>
        <taxon>Bacteria</taxon>
        <taxon>Pseudomonadati</taxon>
        <taxon>Pseudomonadota</taxon>
        <taxon>Betaproteobacteria</taxon>
        <taxon>Burkholderiales</taxon>
        <taxon>Comamonadaceae</taxon>
        <taxon>Variovorax</taxon>
    </lineage>
</organism>
<dbReference type="InterPro" id="IPR050546">
    <property type="entry name" value="Glycosyl_Hydrlase_16"/>
</dbReference>
<feature type="region of interest" description="Disordered" evidence="2">
    <location>
        <begin position="124"/>
        <end position="143"/>
    </location>
</feature>
<dbReference type="Pfam" id="PF01833">
    <property type="entry name" value="TIG"/>
    <property type="match status" value="1"/>
</dbReference>
<name>A0A3S0GYU2_9BURK</name>
<reference evidence="4 5" key="1">
    <citation type="submission" date="2018-12" db="EMBL/GenBank/DDBJ databases">
        <title>The genome of Variovorax gossypii DSM 100435.</title>
        <authorList>
            <person name="Gao J."/>
            <person name="Sun J."/>
        </authorList>
    </citation>
    <scope>NUCLEOTIDE SEQUENCE [LARGE SCALE GENOMIC DNA]</scope>
    <source>
        <strain evidence="4 5">DSM 100435</strain>
    </source>
</reference>
<dbReference type="InterPro" id="IPR014756">
    <property type="entry name" value="Ig_E-set"/>
</dbReference>
<proteinExistence type="inferred from homology"/>
<dbReference type="InterPro" id="IPR013320">
    <property type="entry name" value="ConA-like_dom_sf"/>
</dbReference>
<dbReference type="Proteomes" id="UP000267418">
    <property type="component" value="Unassembled WGS sequence"/>
</dbReference>
<dbReference type="InterPro" id="IPR000757">
    <property type="entry name" value="Beta-glucanase-like"/>
</dbReference>
<dbReference type="Pfam" id="PF00722">
    <property type="entry name" value="Glyco_hydro_16"/>
    <property type="match status" value="1"/>
</dbReference>
<dbReference type="OrthoDB" id="9809583at2"/>
<dbReference type="SUPFAM" id="SSF49899">
    <property type="entry name" value="Concanavalin A-like lectins/glucanases"/>
    <property type="match status" value="1"/>
</dbReference>
<dbReference type="PANTHER" id="PTHR10963:SF55">
    <property type="entry name" value="GLYCOSIDE HYDROLASE FAMILY 16 PROTEIN"/>
    <property type="match status" value="1"/>
</dbReference>
<dbReference type="CDD" id="cd08023">
    <property type="entry name" value="GH16_laminarinase_like"/>
    <property type="match status" value="1"/>
</dbReference>
<keyword evidence="4" id="KW-0378">Hydrolase</keyword>
<dbReference type="PANTHER" id="PTHR10963">
    <property type="entry name" value="GLYCOSYL HYDROLASE-RELATED"/>
    <property type="match status" value="1"/>
</dbReference>
<protein>
    <submittedName>
        <fullName evidence="4">Glycosyl hydrolase family protein</fullName>
    </submittedName>
</protein>
<dbReference type="SUPFAM" id="SSF81296">
    <property type="entry name" value="E set domains"/>
    <property type="match status" value="1"/>
</dbReference>
<dbReference type="PROSITE" id="PS51762">
    <property type="entry name" value="GH16_2"/>
    <property type="match status" value="1"/>
</dbReference>
<dbReference type="GO" id="GO:0005975">
    <property type="term" value="P:carbohydrate metabolic process"/>
    <property type="evidence" value="ECO:0007669"/>
    <property type="project" value="InterPro"/>
</dbReference>
<dbReference type="EMBL" id="RXOE01000001">
    <property type="protein sequence ID" value="RTQ36770.1"/>
    <property type="molecule type" value="Genomic_DNA"/>
</dbReference>
<gene>
    <name evidence="4" type="ORF">EJP69_03230</name>
</gene>
<dbReference type="Gene3D" id="2.60.120.200">
    <property type="match status" value="1"/>
</dbReference>
<dbReference type="Gene3D" id="2.60.40.10">
    <property type="entry name" value="Immunoglobulins"/>
    <property type="match status" value="1"/>
</dbReference>
<comment type="similarity">
    <text evidence="1">Belongs to the glycosyl hydrolase 16 family.</text>
</comment>
<evidence type="ECO:0000313" key="5">
    <source>
        <dbReference type="Proteomes" id="UP000267418"/>
    </source>
</evidence>
<dbReference type="GO" id="GO:0004553">
    <property type="term" value="F:hydrolase activity, hydrolyzing O-glycosyl compounds"/>
    <property type="evidence" value="ECO:0007669"/>
    <property type="project" value="InterPro"/>
</dbReference>
<comment type="caution">
    <text evidence="4">The sequence shown here is derived from an EMBL/GenBank/DDBJ whole genome shotgun (WGS) entry which is preliminary data.</text>
</comment>
<dbReference type="InterPro" id="IPR002909">
    <property type="entry name" value="IPT_dom"/>
</dbReference>
<accession>A0A3S0GYU2</accession>
<dbReference type="InterPro" id="IPR013783">
    <property type="entry name" value="Ig-like_fold"/>
</dbReference>
<evidence type="ECO:0000256" key="1">
    <source>
        <dbReference type="ARBA" id="ARBA00006865"/>
    </source>
</evidence>
<evidence type="ECO:0000259" key="3">
    <source>
        <dbReference type="PROSITE" id="PS51762"/>
    </source>
</evidence>
<sequence>MCGWRGTKTMRTCRSNPVRIGRNCKLLKVCVPLAGIDLRARVGLNDKLNCYLIGRFEAKLKLEGKFTQGGKLSMKSNRSIEQPVAAEKSRRQFLQTGARTATALLGTSVVAGCGGGNSGGSVNGGSFSSPVTNPAAENASSTASAQTAATSPFAAPLAKNPVIHSFSPAFAIRGNVIVITGAEFDSNAFVSFGGVPATKLRVDSASQISATVPESAKTGEISVRTAGGTARSSTQLVVSHAPKSADGYKLAWHDEFEGRAVDRARWSLGTNVRDDAFQTVDAVKVEDSVLKISTYTDPSTGRHHTGWLITRGLYEFRFGYIEASVRFASRPGQWGAVWLMSQANRAAEPPNPAAGVEVDIIEHRAVSKDNAADISNEFSSAVHWNGYENGKTISRGSGPQRLPEKQSFSSWHTVGVLWTPEGYQFYLDGAETPYATIKEGISLNDEYIKLTCEIKNGGWAGLIPPGGYGPLGASTNATMEVDWVRVWRP</sequence>
<feature type="domain" description="GH16" evidence="3">
    <location>
        <begin position="254"/>
        <end position="489"/>
    </location>
</feature>